<keyword evidence="1" id="KW-0547">Nucleotide-binding</keyword>
<dbReference type="SUPFAM" id="SSF56801">
    <property type="entry name" value="Acetyl-CoA synthetase-like"/>
    <property type="match status" value="1"/>
</dbReference>
<protein>
    <submittedName>
        <fullName evidence="4">Long-chain fatty acid--CoA ligase</fullName>
    </submittedName>
</protein>
<dbReference type="PANTHER" id="PTHR43272:SF33">
    <property type="entry name" value="AMP-BINDING DOMAIN-CONTAINING PROTEIN-RELATED"/>
    <property type="match status" value="1"/>
</dbReference>
<evidence type="ECO:0000256" key="2">
    <source>
        <dbReference type="ARBA" id="ARBA00022840"/>
    </source>
</evidence>
<dbReference type="InterPro" id="IPR000873">
    <property type="entry name" value="AMP-dep_synth/lig_dom"/>
</dbReference>
<dbReference type="Pfam" id="PF00501">
    <property type="entry name" value="AMP-binding"/>
    <property type="match status" value="1"/>
</dbReference>
<evidence type="ECO:0000259" key="3">
    <source>
        <dbReference type="Pfam" id="PF00501"/>
    </source>
</evidence>
<dbReference type="Gene3D" id="3.40.50.12780">
    <property type="entry name" value="N-terminal domain of ligase-like"/>
    <property type="match status" value="1"/>
</dbReference>
<comment type="caution">
    <text evidence="4">The sequence shown here is derived from an EMBL/GenBank/DDBJ whole genome shotgun (WGS) entry which is preliminary data.</text>
</comment>
<sequence>MQKRTIPWLFESSVRKFSQNPLIWEKNSDTYNYLTYRQMQELVHWFAAGLLSLGIKKGDRTALISEGRNYWLMSELGVLYTGAISVPISVKINELSDLKFRLAHSGTKMVIVSGQHEHKIDKIKQDLPELEKIILLDPKESYDSDEILVDEILAKGKAFLESQAGRDKLNQAWQSVEEDDYATIMYSSGTTADPKGVILSHRNYIVNTEQSLTVMDIPPYFTTLLILPWDHAFAHTVGLYTLIKNGASMAAVQSGRSQLETLKNIPKNIQEIKPHFLLSVPALAKNFRKNIEKTIKDKGPAVEKLFQQALKIAYIYNGEGWNRGKGFRKFYKPLYTIYDKVLFSKIRENFGGRLQFFIGGGAYLDIEMQRFFYAIGIPMFQGYGLTEASPVISSNKPHEHKLGSSGKVLKDMEVKIVDENDNPLHIGQRGEICVKGENVMVGYWKNPEATAKALCDGWLHTGDLGYLDEEGYLYVLGRQKSLLIGNDGEKYSPEGIEEAILDHSPYIDQIMLYNNQNPYTIALVVPNKAALLDWMRKHHYDCKTEEGQCAAIKLIEQEINKFKPGGKFEGMFPSRWLPSTFAILGEGFTEQNRLLNSTLKIVRPRIVEYYKNRIDYLYSAEGKDVRNEWNKRIVQRLSLKGEEETLIEQTMQK</sequence>
<evidence type="ECO:0000256" key="1">
    <source>
        <dbReference type="ARBA" id="ARBA00022741"/>
    </source>
</evidence>
<keyword evidence="2" id="KW-0067">ATP-binding</keyword>
<organism evidence="4">
    <name type="scientific">Caldithrix abyssi</name>
    <dbReference type="NCBI Taxonomy" id="187145"/>
    <lineage>
        <taxon>Bacteria</taxon>
        <taxon>Pseudomonadati</taxon>
        <taxon>Calditrichota</taxon>
        <taxon>Calditrichia</taxon>
        <taxon>Calditrichales</taxon>
        <taxon>Calditrichaceae</taxon>
        <taxon>Caldithrix</taxon>
    </lineage>
</organism>
<dbReference type="GO" id="GO:0016020">
    <property type="term" value="C:membrane"/>
    <property type="evidence" value="ECO:0007669"/>
    <property type="project" value="TreeGrafter"/>
</dbReference>
<name>A0A7V5LHT1_CALAY</name>
<reference evidence="4" key="1">
    <citation type="journal article" date="2020" name="mSystems">
        <title>Genome- and Community-Level Interaction Insights into Carbon Utilization and Element Cycling Functions of Hydrothermarchaeota in Hydrothermal Sediment.</title>
        <authorList>
            <person name="Zhou Z."/>
            <person name="Liu Y."/>
            <person name="Xu W."/>
            <person name="Pan J."/>
            <person name="Luo Z.H."/>
            <person name="Li M."/>
        </authorList>
    </citation>
    <scope>NUCLEOTIDE SEQUENCE [LARGE SCALE GENOMIC DNA]</scope>
    <source>
        <strain evidence="4">HyVt-76</strain>
    </source>
</reference>
<proteinExistence type="predicted"/>
<gene>
    <name evidence="4" type="ORF">ENL21_00650</name>
</gene>
<dbReference type="AlphaFoldDB" id="A0A7V5LHT1"/>
<feature type="domain" description="AMP-dependent synthetase/ligase" evidence="3">
    <location>
        <begin position="11"/>
        <end position="444"/>
    </location>
</feature>
<dbReference type="GO" id="GO:0005524">
    <property type="term" value="F:ATP binding"/>
    <property type="evidence" value="ECO:0007669"/>
    <property type="project" value="UniProtKB-KW"/>
</dbReference>
<evidence type="ECO:0000313" key="4">
    <source>
        <dbReference type="EMBL" id="HHE54263.1"/>
    </source>
</evidence>
<dbReference type="Proteomes" id="UP000886111">
    <property type="component" value="Unassembled WGS sequence"/>
</dbReference>
<accession>A0A7V5LHT1</accession>
<keyword evidence="4" id="KW-0436">Ligase</keyword>
<dbReference type="PANTHER" id="PTHR43272">
    <property type="entry name" value="LONG-CHAIN-FATTY-ACID--COA LIGASE"/>
    <property type="match status" value="1"/>
</dbReference>
<dbReference type="GO" id="GO:0004467">
    <property type="term" value="F:long-chain fatty acid-CoA ligase activity"/>
    <property type="evidence" value="ECO:0007669"/>
    <property type="project" value="TreeGrafter"/>
</dbReference>
<dbReference type="EMBL" id="DRTD01000046">
    <property type="protein sequence ID" value="HHE54263.1"/>
    <property type="molecule type" value="Genomic_DNA"/>
</dbReference>
<dbReference type="InterPro" id="IPR042099">
    <property type="entry name" value="ANL_N_sf"/>
</dbReference>